<dbReference type="OrthoDB" id="1750446at2759"/>
<keyword evidence="2 5" id="KW-0645">Protease</keyword>
<feature type="domain" description="Ubiquitin-like protease family profile" evidence="4">
    <location>
        <begin position="77"/>
        <end position="270"/>
    </location>
</feature>
<evidence type="ECO:0000256" key="3">
    <source>
        <dbReference type="ARBA" id="ARBA00022801"/>
    </source>
</evidence>
<evidence type="ECO:0000313" key="6">
    <source>
        <dbReference type="Proteomes" id="UP000325081"/>
    </source>
</evidence>
<evidence type="ECO:0000256" key="2">
    <source>
        <dbReference type="ARBA" id="ARBA00022670"/>
    </source>
</evidence>
<protein>
    <submittedName>
        <fullName evidence="5">Sentrin-specific protease 1</fullName>
    </submittedName>
</protein>
<dbReference type="InterPro" id="IPR038765">
    <property type="entry name" value="Papain-like_cys_pep_sf"/>
</dbReference>
<comment type="similarity">
    <text evidence="1">Belongs to the peptidase C48 family.</text>
</comment>
<reference evidence="6" key="1">
    <citation type="journal article" date="2019" name="Curr. Biol.">
        <title>Genome Sequence of Striga asiatica Provides Insight into the Evolution of Plant Parasitism.</title>
        <authorList>
            <person name="Yoshida S."/>
            <person name="Kim S."/>
            <person name="Wafula E.K."/>
            <person name="Tanskanen J."/>
            <person name="Kim Y.M."/>
            <person name="Honaas L."/>
            <person name="Yang Z."/>
            <person name="Spallek T."/>
            <person name="Conn C.E."/>
            <person name="Ichihashi Y."/>
            <person name="Cheong K."/>
            <person name="Cui S."/>
            <person name="Der J.P."/>
            <person name="Gundlach H."/>
            <person name="Jiao Y."/>
            <person name="Hori C."/>
            <person name="Ishida J.K."/>
            <person name="Kasahara H."/>
            <person name="Kiba T."/>
            <person name="Kim M.S."/>
            <person name="Koo N."/>
            <person name="Laohavisit A."/>
            <person name="Lee Y.H."/>
            <person name="Lumba S."/>
            <person name="McCourt P."/>
            <person name="Mortimer J.C."/>
            <person name="Mutuku J.M."/>
            <person name="Nomura T."/>
            <person name="Sasaki-Sekimoto Y."/>
            <person name="Seto Y."/>
            <person name="Wang Y."/>
            <person name="Wakatake T."/>
            <person name="Sakakibara H."/>
            <person name="Demura T."/>
            <person name="Yamaguchi S."/>
            <person name="Yoneyama K."/>
            <person name="Manabe R.I."/>
            <person name="Nelson D.C."/>
            <person name="Schulman A.H."/>
            <person name="Timko M.P."/>
            <person name="dePamphilis C.W."/>
            <person name="Choi D."/>
            <person name="Shirasu K."/>
        </authorList>
    </citation>
    <scope>NUCLEOTIDE SEQUENCE [LARGE SCALE GENOMIC DNA]</scope>
    <source>
        <strain evidence="6">cv. UVA1</strain>
    </source>
</reference>
<sequence length="316" mass="36741">MVLGEKGNKESDLDPPFLSTPLWKGHVEIRGKCTLKERAFWNFIMEGTTTMLKKPRMYILFCNMFIRLEVIFKGLQMACTREDFKTFKLGEYISTTIVGAWAMHLNFRFHSLNKNKNKFCLTTNVMMGLSLQAMSNRDAKEYVRDATARMDFEFTEEWLSQHDIKNISHLIVPVYFQTHFYLYCLDFENKKLGILDNLDTVLSGNVPLNNKYGGTKDFLKKVIKEYRKMYKKPFKSPFNKLTLKLVNMHCADSTNTTDCGIYAMHHMSKYVCVHADGHDCAFPVKGSDSRKNVHMKNKLDTLRVKYLAKLIESPIN</sequence>
<evidence type="ECO:0000256" key="1">
    <source>
        <dbReference type="ARBA" id="ARBA00005234"/>
    </source>
</evidence>
<dbReference type="SUPFAM" id="SSF54001">
    <property type="entry name" value="Cysteine proteinases"/>
    <property type="match status" value="1"/>
</dbReference>
<dbReference type="GO" id="GO:0008234">
    <property type="term" value="F:cysteine-type peptidase activity"/>
    <property type="evidence" value="ECO:0007669"/>
    <property type="project" value="InterPro"/>
</dbReference>
<proteinExistence type="inferred from homology"/>
<dbReference type="Proteomes" id="UP000325081">
    <property type="component" value="Unassembled WGS sequence"/>
</dbReference>
<comment type="caution">
    <text evidence="5">The sequence shown here is derived from an EMBL/GenBank/DDBJ whole genome shotgun (WGS) entry which is preliminary data.</text>
</comment>
<dbReference type="Pfam" id="PF02902">
    <property type="entry name" value="Peptidase_C48"/>
    <property type="match status" value="1"/>
</dbReference>
<organism evidence="5 6">
    <name type="scientific">Striga asiatica</name>
    <name type="common">Asiatic witchweed</name>
    <name type="synonym">Buchnera asiatica</name>
    <dbReference type="NCBI Taxonomy" id="4170"/>
    <lineage>
        <taxon>Eukaryota</taxon>
        <taxon>Viridiplantae</taxon>
        <taxon>Streptophyta</taxon>
        <taxon>Embryophyta</taxon>
        <taxon>Tracheophyta</taxon>
        <taxon>Spermatophyta</taxon>
        <taxon>Magnoliopsida</taxon>
        <taxon>eudicotyledons</taxon>
        <taxon>Gunneridae</taxon>
        <taxon>Pentapetalae</taxon>
        <taxon>asterids</taxon>
        <taxon>lamiids</taxon>
        <taxon>Lamiales</taxon>
        <taxon>Orobanchaceae</taxon>
        <taxon>Buchnereae</taxon>
        <taxon>Striga</taxon>
    </lineage>
</organism>
<evidence type="ECO:0000313" key="5">
    <source>
        <dbReference type="EMBL" id="GER43261.1"/>
    </source>
</evidence>
<dbReference type="Gene3D" id="3.40.395.10">
    <property type="entry name" value="Adenoviral Proteinase, Chain A"/>
    <property type="match status" value="1"/>
</dbReference>
<keyword evidence="6" id="KW-1185">Reference proteome</keyword>
<accession>A0A5A7QHC6</accession>
<dbReference type="PROSITE" id="PS50600">
    <property type="entry name" value="ULP_PROTEASE"/>
    <property type="match status" value="1"/>
</dbReference>
<dbReference type="AlphaFoldDB" id="A0A5A7QHC6"/>
<dbReference type="GO" id="GO:0006508">
    <property type="term" value="P:proteolysis"/>
    <property type="evidence" value="ECO:0007669"/>
    <property type="project" value="UniProtKB-KW"/>
</dbReference>
<dbReference type="InterPro" id="IPR003653">
    <property type="entry name" value="Peptidase_C48_C"/>
</dbReference>
<name>A0A5A7QHC6_STRAF</name>
<evidence type="ECO:0000259" key="4">
    <source>
        <dbReference type="PROSITE" id="PS50600"/>
    </source>
</evidence>
<dbReference type="EMBL" id="BKCP01006527">
    <property type="protein sequence ID" value="GER43261.1"/>
    <property type="molecule type" value="Genomic_DNA"/>
</dbReference>
<gene>
    <name evidence="5" type="ORF">STAS_20094</name>
</gene>
<keyword evidence="3" id="KW-0378">Hydrolase</keyword>